<dbReference type="Pfam" id="PF03020">
    <property type="entry name" value="LEM"/>
    <property type="match status" value="1"/>
</dbReference>
<evidence type="ECO:0000259" key="1">
    <source>
        <dbReference type="PROSITE" id="PS50954"/>
    </source>
</evidence>
<proteinExistence type="predicted"/>
<reference evidence="2 3" key="1">
    <citation type="journal article" date="2019" name="Sci. Data">
        <title>Hybrid genome assembly and annotation of Danionella translucida.</title>
        <authorList>
            <person name="Kadobianskyi M."/>
            <person name="Schulze L."/>
            <person name="Schuelke M."/>
            <person name="Judkewitz B."/>
        </authorList>
    </citation>
    <scope>NUCLEOTIDE SEQUENCE [LARGE SCALE GENOMIC DNA]</scope>
    <source>
        <strain evidence="2 3">Bolton</strain>
    </source>
</reference>
<dbReference type="InterPro" id="IPR011015">
    <property type="entry name" value="LEM/LEM-like_dom_sf"/>
</dbReference>
<dbReference type="PANTHER" id="PTHR12019">
    <property type="entry name" value="LAMINA-ASSOCIATED POLYPEPTIDE THYMOPOIETIN"/>
    <property type="match status" value="1"/>
</dbReference>
<name>A0A553QKY5_9TELE</name>
<comment type="caution">
    <text evidence="2">The sequence shown here is derived from an EMBL/GenBank/DDBJ whole genome shotgun (WGS) entry which is preliminary data.</text>
</comment>
<dbReference type="SUPFAM" id="SSF63451">
    <property type="entry name" value="LEM domain"/>
    <property type="match status" value="1"/>
</dbReference>
<dbReference type="InterPro" id="IPR003887">
    <property type="entry name" value="LEM_dom"/>
</dbReference>
<dbReference type="Proteomes" id="UP000316079">
    <property type="component" value="Unassembled WGS sequence"/>
</dbReference>
<dbReference type="SMART" id="SM00540">
    <property type="entry name" value="LEM"/>
    <property type="match status" value="1"/>
</dbReference>
<dbReference type="InterPro" id="IPR051656">
    <property type="entry name" value="LEM_domain"/>
</dbReference>
<dbReference type="Gene3D" id="1.10.720.40">
    <property type="match status" value="1"/>
</dbReference>
<evidence type="ECO:0000313" key="3">
    <source>
        <dbReference type="Proteomes" id="UP000316079"/>
    </source>
</evidence>
<organism evidence="2 3">
    <name type="scientific">Danionella cerebrum</name>
    <dbReference type="NCBI Taxonomy" id="2873325"/>
    <lineage>
        <taxon>Eukaryota</taxon>
        <taxon>Metazoa</taxon>
        <taxon>Chordata</taxon>
        <taxon>Craniata</taxon>
        <taxon>Vertebrata</taxon>
        <taxon>Euteleostomi</taxon>
        <taxon>Actinopterygii</taxon>
        <taxon>Neopterygii</taxon>
        <taxon>Teleostei</taxon>
        <taxon>Ostariophysi</taxon>
        <taxon>Cypriniformes</taxon>
        <taxon>Danionidae</taxon>
        <taxon>Danioninae</taxon>
        <taxon>Danionella</taxon>
    </lineage>
</organism>
<dbReference type="FunFam" id="1.10.720.40:FF:000001">
    <property type="entry name" value="LEM domain containing 2, isoform CRA_a"/>
    <property type="match status" value="1"/>
</dbReference>
<keyword evidence="3" id="KW-1185">Reference proteome</keyword>
<sequence>MSAITGKTDVELGQLLDEYGIKHGPIVESTRKLYEKKLNEAMSDKKKPSMSDKTFYREERQSSVQHILFHNTLLLGLVPHSPNLPPKDPVPTTADLPEYQGGFDCLSF</sequence>
<gene>
    <name evidence="2" type="ORF">DNTS_003705</name>
</gene>
<evidence type="ECO:0000313" key="2">
    <source>
        <dbReference type="EMBL" id="TRY90644.1"/>
    </source>
</evidence>
<protein>
    <recommendedName>
        <fullName evidence="1">LEM domain-containing protein</fullName>
    </recommendedName>
</protein>
<dbReference type="AlphaFoldDB" id="A0A553QKY5"/>
<dbReference type="OrthoDB" id="10015574at2759"/>
<dbReference type="PROSITE" id="PS50954">
    <property type="entry name" value="LEM"/>
    <property type="match status" value="1"/>
</dbReference>
<dbReference type="EMBL" id="SRMA01025833">
    <property type="protein sequence ID" value="TRY90644.1"/>
    <property type="molecule type" value="Genomic_DNA"/>
</dbReference>
<accession>A0A553QKY5</accession>
<dbReference type="PANTHER" id="PTHR12019:SF5">
    <property type="entry name" value="EMERIN (EMERY-DREIFUSS MUSCULAR DYSTROPHY)"/>
    <property type="match status" value="1"/>
</dbReference>
<feature type="domain" description="LEM" evidence="1">
    <location>
        <begin position="1"/>
        <end position="45"/>
    </location>
</feature>